<reference evidence="1 2" key="1">
    <citation type="submission" date="2014-03" db="EMBL/GenBank/DDBJ databases">
        <title>Genetic Variability of E. coli after antibiotic treatment.</title>
        <authorList>
            <person name="Silbergeld E."/>
            <person name="Coles C."/>
            <person name="Seidman J.C."/>
            <person name="You Y."/>
            <person name="George J."/>
            <person name="Nadendla S."/>
            <person name="Huot H."/>
            <person name="Daugherty S.C."/>
            <person name="Nagaraj S."/>
            <person name="Ott S."/>
            <person name="Klega K."/>
            <person name="Rasko D."/>
        </authorList>
    </citation>
    <scope>NUCLEOTIDE SEQUENCE [LARGE SCALE GENOMIC DNA]</scope>
    <source>
        <strain evidence="1 2">1-250-04_S3_C1</strain>
    </source>
</reference>
<dbReference type="EMBL" id="JJLU01000012">
    <property type="protein sequence ID" value="EZJ90318.1"/>
    <property type="molecule type" value="Genomic_DNA"/>
</dbReference>
<evidence type="ECO:0000313" key="1">
    <source>
        <dbReference type="EMBL" id="EZJ90318.1"/>
    </source>
</evidence>
<accession>A0AAN4NXD1</accession>
<dbReference type="AlphaFoldDB" id="A0AAN4NXD1"/>
<evidence type="ECO:0000313" key="2">
    <source>
        <dbReference type="Proteomes" id="UP000024043"/>
    </source>
</evidence>
<sequence length="39" mass="4610">MDRMAHYVTQVLPCAGRNLQQTFFLDPFQQVNEMTGFKF</sequence>
<comment type="caution">
    <text evidence="1">The sequence shown here is derived from an EMBL/GenBank/DDBJ whole genome shotgun (WGS) entry which is preliminary data.</text>
</comment>
<name>A0AAN4NXD1_ECOLX</name>
<gene>
    <name evidence="1" type="ORF">AC00_0274</name>
</gene>
<proteinExistence type="predicted"/>
<organism evidence="1 2">
    <name type="scientific">Escherichia coli 1-250-04_S3_C1</name>
    <dbReference type="NCBI Taxonomy" id="1444135"/>
    <lineage>
        <taxon>Bacteria</taxon>
        <taxon>Pseudomonadati</taxon>
        <taxon>Pseudomonadota</taxon>
        <taxon>Gammaproteobacteria</taxon>
        <taxon>Enterobacterales</taxon>
        <taxon>Enterobacteriaceae</taxon>
        <taxon>Escherichia</taxon>
    </lineage>
</organism>
<dbReference type="Proteomes" id="UP000024043">
    <property type="component" value="Unassembled WGS sequence"/>
</dbReference>
<protein>
    <submittedName>
        <fullName evidence="1">Uncharacterized protein</fullName>
    </submittedName>
</protein>